<proteinExistence type="inferred from homology"/>
<dbReference type="InterPro" id="IPR014325">
    <property type="entry name" value="RNA_pol_sigma-E_actinobac"/>
</dbReference>
<keyword evidence="3" id="KW-0731">Sigma factor</keyword>
<keyword evidence="2" id="KW-0805">Transcription regulation</keyword>
<dbReference type="Pfam" id="PF04542">
    <property type="entry name" value="Sigma70_r2"/>
    <property type="match status" value="1"/>
</dbReference>
<comment type="similarity">
    <text evidence="1">Belongs to the sigma-70 factor family. ECF subfamily.</text>
</comment>
<evidence type="ECO:0000313" key="9">
    <source>
        <dbReference type="EMBL" id="GIJ06187.1"/>
    </source>
</evidence>
<evidence type="ECO:0000256" key="5">
    <source>
        <dbReference type="ARBA" id="ARBA00023163"/>
    </source>
</evidence>
<dbReference type="EMBL" id="BOOY01000039">
    <property type="protein sequence ID" value="GIJ06187.1"/>
    <property type="molecule type" value="Genomic_DNA"/>
</dbReference>
<accession>A0A8J3YE96</accession>
<dbReference type="InterPro" id="IPR013249">
    <property type="entry name" value="RNA_pol_sigma70_r4_t2"/>
</dbReference>
<dbReference type="InterPro" id="IPR036388">
    <property type="entry name" value="WH-like_DNA-bd_sf"/>
</dbReference>
<evidence type="ECO:0000256" key="4">
    <source>
        <dbReference type="ARBA" id="ARBA00023125"/>
    </source>
</evidence>
<dbReference type="Pfam" id="PF08281">
    <property type="entry name" value="Sigma70_r4_2"/>
    <property type="match status" value="1"/>
</dbReference>
<dbReference type="PANTHER" id="PTHR43133:SF50">
    <property type="entry name" value="ECF RNA POLYMERASE SIGMA FACTOR SIGM"/>
    <property type="match status" value="1"/>
</dbReference>
<evidence type="ECO:0000256" key="6">
    <source>
        <dbReference type="SAM" id="MobiDB-lite"/>
    </source>
</evidence>
<dbReference type="GO" id="GO:0016987">
    <property type="term" value="F:sigma factor activity"/>
    <property type="evidence" value="ECO:0007669"/>
    <property type="project" value="UniProtKB-KW"/>
</dbReference>
<organism evidence="9 10">
    <name type="scientific">Spirilliplanes yamanashiensis</name>
    <dbReference type="NCBI Taxonomy" id="42233"/>
    <lineage>
        <taxon>Bacteria</taxon>
        <taxon>Bacillati</taxon>
        <taxon>Actinomycetota</taxon>
        <taxon>Actinomycetes</taxon>
        <taxon>Micromonosporales</taxon>
        <taxon>Micromonosporaceae</taxon>
        <taxon>Spirilliplanes</taxon>
    </lineage>
</organism>
<dbReference type="PANTHER" id="PTHR43133">
    <property type="entry name" value="RNA POLYMERASE ECF-TYPE SIGMA FACTO"/>
    <property type="match status" value="1"/>
</dbReference>
<feature type="region of interest" description="Disordered" evidence="6">
    <location>
        <begin position="1"/>
        <end position="52"/>
    </location>
</feature>
<sequence>MRTGRPGRRGPVTEARTAPPAATPPADAPAPAADPPSGGRGAARPRAKAARDAEFTAFVRSDGTRLRRSAYLMCRDWHLAQDLAQHTLARMYAVWDRIREETNLRAYSRRVLMNAVFDQQRRCRGAEVVLADVPDRPDPAPGTPELRLALVDALARLPVEDRAVLVLRHAEDHSVDAVAAILGVSVPAVKMRSARALSRLRALLGEDFPDR</sequence>
<gene>
    <name evidence="9" type="ORF">Sya03_55390</name>
</gene>
<evidence type="ECO:0000259" key="7">
    <source>
        <dbReference type="Pfam" id="PF04542"/>
    </source>
</evidence>
<dbReference type="InterPro" id="IPR039425">
    <property type="entry name" value="RNA_pol_sigma-70-like"/>
</dbReference>
<feature type="domain" description="RNA polymerase sigma factor 70 region 4 type 2" evidence="8">
    <location>
        <begin position="148"/>
        <end position="200"/>
    </location>
</feature>
<evidence type="ECO:0000256" key="2">
    <source>
        <dbReference type="ARBA" id="ARBA00023015"/>
    </source>
</evidence>
<protein>
    <submittedName>
        <fullName evidence="9">RNA polymerase sigma24 factor</fullName>
    </submittedName>
</protein>
<dbReference type="NCBIfam" id="TIGR02937">
    <property type="entry name" value="sigma70-ECF"/>
    <property type="match status" value="1"/>
</dbReference>
<dbReference type="Gene3D" id="1.10.1740.10">
    <property type="match status" value="1"/>
</dbReference>
<dbReference type="CDD" id="cd06171">
    <property type="entry name" value="Sigma70_r4"/>
    <property type="match status" value="1"/>
</dbReference>
<dbReference type="InterPro" id="IPR013325">
    <property type="entry name" value="RNA_pol_sigma_r2"/>
</dbReference>
<evidence type="ECO:0000256" key="1">
    <source>
        <dbReference type="ARBA" id="ARBA00010641"/>
    </source>
</evidence>
<dbReference type="InterPro" id="IPR013324">
    <property type="entry name" value="RNA_pol_sigma_r3/r4-like"/>
</dbReference>
<dbReference type="GO" id="GO:0006352">
    <property type="term" value="P:DNA-templated transcription initiation"/>
    <property type="evidence" value="ECO:0007669"/>
    <property type="project" value="InterPro"/>
</dbReference>
<dbReference type="GO" id="GO:0003677">
    <property type="term" value="F:DNA binding"/>
    <property type="evidence" value="ECO:0007669"/>
    <property type="project" value="UniProtKB-KW"/>
</dbReference>
<dbReference type="InterPro" id="IPR014284">
    <property type="entry name" value="RNA_pol_sigma-70_dom"/>
</dbReference>
<dbReference type="Proteomes" id="UP000652013">
    <property type="component" value="Unassembled WGS sequence"/>
</dbReference>
<dbReference type="SUPFAM" id="SSF88946">
    <property type="entry name" value="Sigma2 domain of RNA polymerase sigma factors"/>
    <property type="match status" value="1"/>
</dbReference>
<name>A0A8J3YE96_9ACTN</name>
<keyword evidence="5" id="KW-0804">Transcription</keyword>
<feature type="domain" description="RNA polymerase sigma-70 region 2" evidence="7">
    <location>
        <begin position="59"/>
        <end position="122"/>
    </location>
</feature>
<evidence type="ECO:0000256" key="3">
    <source>
        <dbReference type="ARBA" id="ARBA00023082"/>
    </source>
</evidence>
<evidence type="ECO:0000313" key="10">
    <source>
        <dbReference type="Proteomes" id="UP000652013"/>
    </source>
</evidence>
<dbReference type="InterPro" id="IPR007627">
    <property type="entry name" value="RNA_pol_sigma70_r2"/>
</dbReference>
<comment type="caution">
    <text evidence="9">The sequence shown here is derived from an EMBL/GenBank/DDBJ whole genome shotgun (WGS) entry which is preliminary data.</text>
</comment>
<dbReference type="SUPFAM" id="SSF88659">
    <property type="entry name" value="Sigma3 and sigma4 domains of RNA polymerase sigma factors"/>
    <property type="match status" value="1"/>
</dbReference>
<dbReference type="Gene3D" id="1.10.10.10">
    <property type="entry name" value="Winged helix-like DNA-binding domain superfamily/Winged helix DNA-binding domain"/>
    <property type="match status" value="1"/>
</dbReference>
<dbReference type="AlphaFoldDB" id="A0A8J3YE96"/>
<dbReference type="NCBIfam" id="TIGR02983">
    <property type="entry name" value="SigE-fam_strep"/>
    <property type="match status" value="1"/>
</dbReference>
<keyword evidence="10" id="KW-1185">Reference proteome</keyword>
<reference evidence="9" key="1">
    <citation type="submission" date="2021-01" db="EMBL/GenBank/DDBJ databases">
        <title>Whole genome shotgun sequence of Spirilliplanes yamanashiensis NBRC 15828.</title>
        <authorList>
            <person name="Komaki H."/>
            <person name="Tamura T."/>
        </authorList>
    </citation>
    <scope>NUCLEOTIDE SEQUENCE</scope>
    <source>
        <strain evidence="9">NBRC 15828</strain>
    </source>
</reference>
<feature type="compositionally biased region" description="Pro residues" evidence="6">
    <location>
        <begin position="21"/>
        <end position="34"/>
    </location>
</feature>
<keyword evidence="4" id="KW-0238">DNA-binding</keyword>
<evidence type="ECO:0000259" key="8">
    <source>
        <dbReference type="Pfam" id="PF08281"/>
    </source>
</evidence>